<gene>
    <name evidence="1" type="ORF">HK107_10305</name>
</gene>
<comment type="caution">
    <text evidence="1">The sequence shown here is derived from an EMBL/GenBank/DDBJ whole genome shotgun (WGS) entry which is preliminary data.</text>
</comment>
<name>A0A7Y3RMA7_9PROT</name>
<dbReference type="EMBL" id="JABFCX010000003">
    <property type="protein sequence ID" value="NNU16713.1"/>
    <property type="molecule type" value="Genomic_DNA"/>
</dbReference>
<reference evidence="1 2" key="1">
    <citation type="submission" date="2020-05" db="EMBL/GenBank/DDBJ databases">
        <title>Parvularcula mediterraneae sp. nov., isolated from polypropylene straw from shallow seawater of the seashore of Laganas in Zakynthos island, Greece.</title>
        <authorList>
            <person name="Szabo I."/>
            <person name="Al-Omari J."/>
            <person name="Rado J."/>
            <person name="Szerdahelyi G.S."/>
        </authorList>
    </citation>
    <scope>NUCLEOTIDE SEQUENCE [LARGE SCALE GENOMIC DNA]</scope>
    <source>
        <strain evidence="1 2">ZS-1/3</strain>
    </source>
</reference>
<dbReference type="AlphaFoldDB" id="A0A7Y3RMA7"/>
<proteinExistence type="predicted"/>
<dbReference type="InterPro" id="IPR045617">
    <property type="entry name" value="DUF6445"/>
</dbReference>
<evidence type="ECO:0008006" key="3">
    <source>
        <dbReference type="Google" id="ProtNLM"/>
    </source>
</evidence>
<dbReference type="Proteomes" id="UP000536835">
    <property type="component" value="Unassembled WGS sequence"/>
</dbReference>
<organism evidence="1 2">
    <name type="scientific">Parvularcula mediterranea</name>
    <dbReference type="NCBI Taxonomy" id="2732508"/>
    <lineage>
        <taxon>Bacteria</taxon>
        <taxon>Pseudomonadati</taxon>
        <taxon>Pseudomonadota</taxon>
        <taxon>Alphaproteobacteria</taxon>
        <taxon>Parvularculales</taxon>
        <taxon>Parvularculaceae</taxon>
        <taxon>Parvularcula</taxon>
    </lineage>
</organism>
<keyword evidence="2" id="KW-1185">Reference proteome</keyword>
<accession>A0A7Y3RMA7</accession>
<dbReference type="Pfam" id="PF20043">
    <property type="entry name" value="DUF6445"/>
    <property type="match status" value="1"/>
</dbReference>
<dbReference type="RefSeq" id="WP_173199436.1">
    <property type="nucleotide sequence ID" value="NZ_JABFCX010000003.1"/>
</dbReference>
<sequence>MAMHLTHLIIDDFFDQPHAVREAALRMEYPPRPEGAQYPGRNANGKLPMDGIERLISQIVHEPVVPMVKDSSHAMPRLAMAGDEGRNNVHYDHCHWSAIICLSLDEHVVGGTQFKKHIPTGYDRCPVFPGEPEALGYSSVPQAVNAMRSKDNFKEEEWETTFEIPFKFNRMLLFRGYLWHDAGVSFGDKPENGRLILPLFFDTPSANV</sequence>
<evidence type="ECO:0000313" key="1">
    <source>
        <dbReference type="EMBL" id="NNU16713.1"/>
    </source>
</evidence>
<protein>
    <recommendedName>
        <fullName evidence="3">Phytanoyl-CoA dioxygenase</fullName>
    </recommendedName>
</protein>
<evidence type="ECO:0000313" key="2">
    <source>
        <dbReference type="Proteomes" id="UP000536835"/>
    </source>
</evidence>